<keyword evidence="8" id="KW-1185">Reference proteome</keyword>
<dbReference type="GeneID" id="20220078"/>
<dbReference type="RefSeq" id="XP_009036473.1">
    <property type="nucleotide sequence ID" value="XM_009038225.1"/>
</dbReference>
<gene>
    <name evidence="7" type="ORF">AURANDRAFT_25623</name>
</gene>
<evidence type="ECO:0000256" key="2">
    <source>
        <dbReference type="ARBA" id="ARBA00009540"/>
    </source>
</evidence>
<feature type="compositionally biased region" description="Pro residues" evidence="5">
    <location>
        <begin position="12"/>
        <end position="28"/>
    </location>
</feature>
<dbReference type="Proteomes" id="UP000002729">
    <property type="component" value="Unassembled WGS sequence"/>
</dbReference>
<dbReference type="InParanoid" id="F0Y8Q9"/>
<comment type="similarity">
    <text evidence="2">Belongs to the OXR1 family.</text>
</comment>
<dbReference type="eggNOG" id="KOG2372">
    <property type="taxonomic scope" value="Eukaryota"/>
</dbReference>
<evidence type="ECO:0000259" key="6">
    <source>
        <dbReference type="PROSITE" id="PS51886"/>
    </source>
</evidence>
<dbReference type="EMBL" id="GL833127">
    <property type="protein sequence ID" value="EGB08459.1"/>
    <property type="molecule type" value="Genomic_DNA"/>
</dbReference>
<keyword evidence="3" id="KW-0496">Mitochondrion</keyword>
<sequence length="267" mass="28848">MSGVFTPRKKTPPPPTKGASPPPPPPPPDGDEQRPTFSEPPPPEAAKLLSSSDILTPAHVAALEPSLPATLRGYNWRQLYSLQQHGANAGTFYARVQFESRTLVVAETSAGEILGGYTNAVWRPGAEYYGTGQSFLFKPRRTPDGRRIWRSRGHILDIIPDPPDDDGPRVSCFPWTGANNYFMMCSESSIAMGGGGGSFGFFLDDDFSRGSSGPSETYGNPPLAASSEFDVVNFECWGFTTHVDADAAAKEDRCRVGRPRPVVALLS</sequence>
<dbReference type="Pfam" id="PF07534">
    <property type="entry name" value="TLD"/>
    <property type="match status" value="1"/>
</dbReference>
<dbReference type="GO" id="GO:0005739">
    <property type="term" value="C:mitochondrion"/>
    <property type="evidence" value="ECO:0007669"/>
    <property type="project" value="UniProtKB-SubCell"/>
</dbReference>
<dbReference type="OrthoDB" id="26679at2759"/>
<dbReference type="AlphaFoldDB" id="F0Y8Q9"/>
<dbReference type="PANTHER" id="PTHR23354:SF62">
    <property type="entry name" value="MUSTARD, ISOFORM V"/>
    <property type="match status" value="1"/>
</dbReference>
<evidence type="ECO:0000313" key="7">
    <source>
        <dbReference type="EMBL" id="EGB08459.1"/>
    </source>
</evidence>
<feature type="region of interest" description="Disordered" evidence="5">
    <location>
        <begin position="1"/>
        <end position="46"/>
    </location>
</feature>
<name>F0Y8Q9_AURAN</name>
<protein>
    <recommendedName>
        <fullName evidence="4">Oxidation resistance protein 1</fullName>
    </recommendedName>
</protein>
<dbReference type="KEGG" id="aaf:AURANDRAFT_25623"/>
<evidence type="ECO:0000256" key="3">
    <source>
        <dbReference type="ARBA" id="ARBA00023128"/>
    </source>
</evidence>
<dbReference type="PROSITE" id="PS51886">
    <property type="entry name" value="TLDC"/>
    <property type="match status" value="1"/>
</dbReference>
<organism evidence="8">
    <name type="scientific">Aureococcus anophagefferens</name>
    <name type="common">Harmful bloom alga</name>
    <dbReference type="NCBI Taxonomy" id="44056"/>
    <lineage>
        <taxon>Eukaryota</taxon>
        <taxon>Sar</taxon>
        <taxon>Stramenopiles</taxon>
        <taxon>Ochrophyta</taxon>
        <taxon>Pelagophyceae</taxon>
        <taxon>Pelagomonadales</taxon>
        <taxon>Pelagomonadaceae</taxon>
        <taxon>Aureococcus</taxon>
    </lineage>
</organism>
<accession>F0Y8Q9</accession>
<proteinExistence type="inferred from homology"/>
<reference evidence="7 8" key="1">
    <citation type="journal article" date="2011" name="Proc. Natl. Acad. Sci. U.S.A.">
        <title>Niche of harmful alga Aureococcus anophagefferens revealed through ecogenomics.</title>
        <authorList>
            <person name="Gobler C.J."/>
            <person name="Berry D.L."/>
            <person name="Dyhrman S.T."/>
            <person name="Wilhelm S.W."/>
            <person name="Salamov A."/>
            <person name="Lobanov A.V."/>
            <person name="Zhang Y."/>
            <person name="Collier J.L."/>
            <person name="Wurch L.L."/>
            <person name="Kustka A.B."/>
            <person name="Dill B.D."/>
            <person name="Shah M."/>
            <person name="VerBerkmoes N.C."/>
            <person name="Kuo A."/>
            <person name="Terry A."/>
            <person name="Pangilinan J."/>
            <person name="Lindquist E.A."/>
            <person name="Lucas S."/>
            <person name="Paulsen I.T."/>
            <person name="Hattenrath-Lehmann T.K."/>
            <person name="Talmage S.C."/>
            <person name="Walker E.A."/>
            <person name="Koch F."/>
            <person name="Burson A.M."/>
            <person name="Marcoval M.A."/>
            <person name="Tang Y.Z."/>
            <person name="Lecleir G.R."/>
            <person name="Coyne K.J."/>
            <person name="Berg G.M."/>
            <person name="Bertrand E.M."/>
            <person name="Saito M.A."/>
            <person name="Gladyshev V.N."/>
            <person name="Grigoriev I.V."/>
        </authorList>
    </citation>
    <scope>NUCLEOTIDE SEQUENCE [LARGE SCALE GENOMIC DNA]</scope>
    <source>
        <strain evidence="8">CCMP 1984</strain>
    </source>
</reference>
<feature type="domain" description="TLDc" evidence="6">
    <location>
        <begin position="53"/>
        <end position="240"/>
    </location>
</feature>
<evidence type="ECO:0000256" key="1">
    <source>
        <dbReference type="ARBA" id="ARBA00004173"/>
    </source>
</evidence>
<evidence type="ECO:0000256" key="5">
    <source>
        <dbReference type="SAM" id="MobiDB-lite"/>
    </source>
</evidence>
<dbReference type="SMART" id="SM00584">
    <property type="entry name" value="TLDc"/>
    <property type="match status" value="1"/>
</dbReference>
<evidence type="ECO:0000256" key="4">
    <source>
        <dbReference type="ARBA" id="ARBA00040604"/>
    </source>
</evidence>
<dbReference type="OMA" id="HYGLWCD"/>
<evidence type="ECO:0000313" key="8">
    <source>
        <dbReference type="Proteomes" id="UP000002729"/>
    </source>
</evidence>
<dbReference type="PANTHER" id="PTHR23354">
    <property type="entry name" value="NUCLEOLAR PROTEIN 7/ESTROGEN RECEPTOR COACTIVATOR-RELATED"/>
    <property type="match status" value="1"/>
</dbReference>
<comment type="subcellular location">
    <subcellularLocation>
        <location evidence="1">Mitochondrion</location>
    </subcellularLocation>
</comment>
<dbReference type="InterPro" id="IPR006571">
    <property type="entry name" value="TLDc_dom"/>
</dbReference>